<dbReference type="Pfam" id="PF04082">
    <property type="entry name" value="Fungal_trans"/>
    <property type="match status" value="1"/>
</dbReference>
<name>A0A9P9DEE9_9HYPO</name>
<dbReference type="Pfam" id="PF00172">
    <property type="entry name" value="Zn_clus"/>
    <property type="match status" value="1"/>
</dbReference>
<feature type="region of interest" description="Disordered" evidence="6">
    <location>
        <begin position="188"/>
        <end position="220"/>
    </location>
</feature>
<evidence type="ECO:0000256" key="6">
    <source>
        <dbReference type="SAM" id="MobiDB-lite"/>
    </source>
</evidence>
<keyword evidence="10" id="KW-1185">Reference proteome</keyword>
<dbReference type="CDD" id="cd12148">
    <property type="entry name" value="fungal_TF_MHR"/>
    <property type="match status" value="1"/>
</dbReference>
<comment type="caution">
    <text evidence="9">The sequence shown here is derived from an EMBL/GenBank/DDBJ whole genome shotgun (WGS) entry which is preliminary data.</text>
</comment>
<dbReference type="PROSITE" id="PS50048">
    <property type="entry name" value="ZN2_CY6_FUNGAL_2"/>
    <property type="match status" value="1"/>
</dbReference>
<sequence>MAGDDQQDGDGQSFSSMKRRRTALACDACRTRKSRCNGARPKCALCRRMGFECIYEIPNSSSNLIISKDIITNLRSRLRLLEQLVMRHDMVIGNVAINELGATSTSPQPDADIEDNTSLNHGRVILDVQPQMPDKEPETDEPDGMAVSIVDEHDHGYFGPSSNISLMRTIFQAVARRGHVPDSLIKFPSTGTSHTMATSRPTQTVPGNPAGTADTKSHSYLPPDHETEKLIRHFFSTTGILFPYIHEPSFLETYEHLKQHNFRVRVRRTWLALLNIILAMATCEGSQGDAEGSAAIKSGIFYRRAQELGGEQLLRGTTLETVQYLLLTSQYLQGTQKAVQTWITHGLAVKAALSIGLHSQQACVSRSPIEQEMRKRTWYGCVLLDRTLSMTYGRPSTVPEDYIHMDLPVSITGNAGEARSVAFFNATIKLYKILWKIMGGLYGHNLGCGELSTVDMITRILQLQQELNEWRPTLAPASPNQISGRYGHFHTVSRALRPMQENLVQSCTQSAAEVISLIHSVLTQERLGKGFLGAWWFTIYYTFNAGLVVFGSLLGPQFERDRGLAGTRNLEKGKRLLGKAIEALNRLGDGNTLIDRCVAYLERLSQLVEEWTISLAMSNTITCHAPQMNQTAATSGSETSGPMMGLPLFGNDSAFDEELELCPLVNNEFQRWFASTSWQNE</sequence>
<evidence type="ECO:0000313" key="10">
    <source>
        <dbReference type="Proteomes" id="UP000738349"/>
    </source>
</evidence>
<dbReference type="InterPro" id="IPR007219">
    <property type="entry name" value="XnlR_reg_dom"/>
</dbReference>
<organism evidence="9 10">
    <name type="scientific">Dactylonectria macrodidyma</name>
    <dbReference type="NCBI Taxonomy" id="307937"/>
    <lineage>
        <taxon>Eukaryota</taxon>
        <taxon>Fungi</taxon>
        <taxon>Dikarya</taxon>
        <taxon>Ascomycota</taxon>
        <taxon>Pezizomycotina</taxon>
        <taxon>Sordariomycetes</taxon>
        <taxon>Hypocreomycetidae</taxon>
        <taxon>Hypocreales</taxon>
        <taxon>Nectriaceae</taxon>
        <taxon>Dactylonectria</taxon>
    </lineage>
</organism>
<dbReference type="InterPro" id="IPR036864">
    <property type="entry name" value="Zn2-C6_fun-type_DNA-bd_sf"/>
</dbReference>
<feature type="compositionally biased region" description="Polar residues" evidence="6">
    <location>
        <begin position="189"/>
        <end position="206"/>
    </location>
</feature>
<keyword evidence="7" id="KW-0812">Transmembrane</keyword>
<dbReference type="InterPro" id="IPR001138">
    <property type="entry name" value="Zn2Cys6_DnaBD"/>
</dbReference>
<dbReference type="PANTHER" id="PTHR47424">
    <property type="entry name" value="REGULATORY PROTEIN GAL4"/>
    <property type="match status" value="1"/>
</dbReference>
<keyword evidence="4" id="KW-0804">Transcription</keyword>
<keyword evidence="7" id="KW-1133">Transmembrane helix</keyword>
<dbReference type="AlphaFoldDB" id="A0A9P9DEE9"/>
<dbReference type="GO" id="GO:0000978">
    <property type="term" value="F:RNA polymerase II cis-regulatory region sequence-specific DNA binding"/>
    <property type="evidence" value="ECO:0007669"/>
    <property type="project" value="TreeGrafter"/>
</dbReference>
<evidence type="ECO:0000256" key="3">
    <source>
        <dbReference type="ARBA" id="ARBA00023125"/>
    </source>
</evidence>
<gene>
    <name evidence="9" type="ORF">EDB81DRAFT_952881</name>
</gene>
<dbReference type="GO" id="GO:0008270">
    <property type="term" value="F:zinc ion binding"/>
    <property type="evidence" value="ECO:0007669"/>
    <property type="project" value="InterPro"/>
</dbReference>
<dbReference type="GO" id="GO:0000981">
    <property type="term" value="F:DNA-binding transcription factor activity, RNA polymerase II-specific"/>
    <property type="evidence" value="ECO:0007669"/>
    <property type="project" value="InterPro"/>
</dbReference>
<dbReference type="Gene3D" id="4.10.240.10">
    <property type="entry name" value="Zn(2)-C6 fungal-type DNA-binding domain"/>
    <property type="match status" value="1"/>
</dbReference>
<dbReference type="SMART" id="SM00906">
    <property type="entry name" value="Fungal_trans"/>
    <property type="match status" value="1"/>
</dbReference>
<keyword evidence="5" id="KW-0539">Nucleus</keyword>
<dbReference type="EMBL" id="JAGMUV010000028">
    <property type="protein sequence ID" value="KAH7117434.1"/>
    <property type="molecule type" value="Genomic_DNA"/>
</dbReference>
<evidence type="ECO:0000256" key="1">
    <source>
        <dbReference type="ARBA" id="ARBA00022723"/>
    </source>
</evidence>
<feature type="domain" description="Zn(2)-C6 fungal-type" evidence="8">
    <location>
        <begin position="25"/>
        <end position="55"/>
    </location>
</feature>
<keyword evidence="1" id="KW-0479">Metal-binding</keyword>
<evidence type="ECO:0000256" key="4">
    <source>
        <dbReference type="ARBA" id="ARBA00023163"/>
    </source>
</evidence>
<dbReference type="PANTHER" id="PTHR47424:SF3">
    <property type="entry name" value="REGULATORY PROTEIN GAL4"/>
    <property type="match status" value="1"/>
</dbReference>
<evidence type="ECO:0000313" key="9">
    <source>
        <dbReference type="EMBL" id="KAH7117434.1"/>
    </source>
</evidence>
<dbReference type="InterPro" id="IPR051127">
    <property type="entry name" value="Fungal_SecMet_Regulators"/>
</dbReference>
<evidence type="ECO:0000256" key="5">
    <source>
        <dbReference type="ARBA" id="ARBA00023242"/>
    </source>
</evidence>
<reference evidence="9" key="1">
    <citation type="journal article" date="2021" name="Nat. Commun.">
        <title>Genetic determinants of endophytism in the Arabidopsis root mycobiome.</title>
        <authorList>
            <person name="Mesny F."/>
            <person name="Miyauchi S."/>
            <person name="Thiergart T."/>
            <person name="Pickel B."/>
            <person name="Atanasova L."/>
            <person name="Karlsson M."/>
            <person name="Huettel B."/>
            <person name="Barry K.W."/>
            <person name="Haridas S."/>
            <person name="Chen C."/>
            <person name="Bauer D."/>
            <person name="Andreopoulos W."/>
            <person name="Pangilinan J."/>
            <person name="LaButti K."/>
            <person name="Riley R."/>
            <person name="Lipzen A."/>
            <person name="Clum A."/>
            <person name="Drula E."/>
            <person name="Henrissat B."/>
            <person name="Kohler A."/>
            <person name="Grigoriev I.V."/>
            <person name="Martin F.M."/>
            <person name="Hacquard S."/>
        </authorList>
    </citation>
    <scope>NUCLEOTIDE SEQUENCE</scope>
    <source>
        <strain evidence="9">MPI-CAGE-AT-0147</strain>
    </source>
</reference>
<dbReference type="PROSITE" id="PS00463">
    <property type="entry name" value="ZN2_CY6_FUNGAL_1"/>
    <property type="match status" value="1"/>
</dbReference>
<evidence type="ECO:0000256" key="7">
    <source>
        <dbReference type="SAM" id="Phobius"/>
    </source>
</evidence>
<keyword evidence="3" id="KW-0238">DNA-binding</keyword>
<dbReference type="SUPFAM" id="SSF57701">
    <property type="entry name" value="Zn2/Cys6 DNA-binding domain"/>
    <property type="match status" value="1"/>
</dbReference>
<protein>
    <submittedName>
        <fullName evidence="9">C6 zinc finger domain-containing protein</fullName>
    </submittedName>
</protein>
<dbReference type="GO" id="GO:0006351">
    <property type="term" value="P:DNA-templated transcription"/>
    <property type="evidence" value="ECO:0007669"/>
    <property type="project" value="InterPro"/>
</dbReference>
<proteinExistence type="predicted"/>
<dbReference type="SMART" id="SM00066">
    <property type="entry name" value="GAL4"/>
    <property type="match status" value="1"/>
</dbReference>
<dbReference type="Proteomes" id="UP000738349">
    <property type="component" value="Unassembled WGS sequence"/>
</dbReference>
<keyword evidence="7" id="KW-0472">Membrane</keyword>
<dbReference type="OrthoDB" id="3364175at2759"/>
<keyword evidence="2" id="KW-0805">Transcription regulation</keyword>
<dbReference type="GO" id="GO:0005634">
    <property type="term" value="C:nucleus"/>
    <property type="evidence" value="ECO:0007669"/>
    <property type="project" value="TreeGrafter"/>
</dbReference>
<dbReference type="GO" id="GO:0000435">
    <property type="term" value="P:positive regulation of transcription from RNA polymerase II promoter by galactose"/>
    <property type="evidence" value="ECO:0007669"/>
    <property type="project" value="TreeGrafter"/>
</dbReference>
<evidence type="ECO:0000259" key="8">
    <source>
        <dbReference type="PROSITE" id="PS50048"/>
    </source>
</evidence>
<dbReference type="CDD" id="cd00067">
    <property type="entry name" value="GAL4"/>
    <property type="match status" value="1"/>
</dbReference>
<feature type="transmembrane region" description="Helical" evidence="7">
    <location>
        <begin position="534"/>
        <end position="554"/>
    </location>
</feature>
<accession>A0A9P9DEE9</accession>
<evidence type="ECO:0000256" key="2">
    <source>
        <dbReference type="ARBA" id="ARBA00023015"/>
    </source>
</evidence>